<dbReference type="GO" id="GO:0035438">
    <property type="term" value="F:cyclic-di-GMP binding"/>
    <property type="evidence" value="ECO:0007669"/>
    <property type="project" value="InterPro"/>
</dbReference>
<accession>A0A972VV13</accession>
<evidence type="ECO:0000313" key="2">
    <source>
        <dbReference type="EMBL" id="NQV63789.1"/>
    </source>
</evidence>
<gene>
    <name evidence="2" type="ORF">HQ497_00365</name>
</gene>
<feature type="domain" description="PilZ" evidence="1">
    <location>
        <begin position="55"/>
        <end position="124"/>
    </location>
</feature>
<evidence type="ECO:0000313" key="3">
    <source>
        <dbReference type="Proteomes" id="UP000754644"/>
    </source>
</evidence>
<dbReference type="Gene3D" id="2.40.10.220">
    <property type="entry name" value="predicted glycosyltransferase like domains"/>
    <property type="match status" value="1"/>
</dbReference>
<dbReference type="EMBL" id="JABMOJ010000016">
    <property type="protein sequence ID" value="NQV63789.1"/>
    <property type="molecule type" value="Genomic_DNA"/>
</dbReference>
<proteinExistence type="predicted"/>
<reference evidence="2" key="1">
    <citation type="submission" date="2020-05" db="EMBL/GenBank/DDBJ databases">
        <title>Sulfur intermediates as new biogeochemical hubs in an aquatic model microbial ecosystem.</title>
        <authorList>
            <person name="Vigneron A."/>
        </authorList>
    </citation>
    <scope>NUCLEOTIDE SEQUENCE</scope>
    <source>
        <strain evidence="2">Bin.250</strain>
    </source>
</reference>
<dbReference type="InterPro" id="IPR009875">
    <property type="entry name" value="PilZ_domain"/>
</dbReference>
<organism evidence="2 3">
    <name type="scientific">SAR86 cluster bacterium</name>
    <dbReference type="NCBI Taxonomy" id="2030880"/>
    <lineage>
        <taxon>Bacteria</taxon>
        <taxon>Pseudomonadati</taxon>
        <taxon>Pseudomonadota</taxon>
        <taxon>Gammaproteobacteria</taxon>
        <taxon>SAR86 cluster</taxon>
    </lineage>
</organism>
<dbReference type="AlphaFoldDB" id="A0A972VV13"/>
<dbReference type="Pfam" id="PF07238">
    <property type="entry name" value="PilZ"/>
    <property type="match status" value="1"/>
</dbReference>
<protein>
    <submittedName>
        <fullName evidence="2">PilZ domain-containing protein</fullName>
    </submittedName>
</protein>
<dbReference type="Proteomes" id="UP000754644">
    <property type="component" value="Unassembled WGS sequence"/>
</dbReference>
<name>A0A972VV13_9GAMM</name>
<comment type="caution">
    <text evidence="2">The sequence shown here is derived from an EMBL/GenBank/DDBJ whole genome shotgun (WGS) entry which is preliminary data.</text>
</comment>
<evidence type="ECO:0000259" key="1">
    <source>
        <dbReference type="Pfam" id="PF07238"/>
    </source>
</evidence>
<sequence length="139" mass="15489">MTSSQLIAKITSLISFRQTQRQATTASPHQQQRREIRQTNLKTLFIQIMDCPDPDMINLTLSCNTRETSASGLRIVAGTCIPIGSRLDLWVNISARPSKYFVTGEVRWVSPADGGDYDMGIELDTSVATDIDAWRAFHA</sequence>